<keyword evidence="10" id="KW-1185">Reference proteome</keyword>
<dbReference type="FunFam" id="3.40.50.1360:FF:000005">
    <property type="entry name" value="6-phosphogluconolactonase"/>
    <property type="match status" value="1"/>
</dbReference>
<accession>A0AAV5QHJ4</accession>
<evidence type="ECO:0000259" key="8">
    <source>
        <dbReference type="Pfam" id="PF01182"/>
    </source>
</evidence>
<comment type="pathway">
    <text evidence="3">Carbohydrate degradation; pentose phosphate pathway; D-ribulose 5-phosphate from D-glucose 6-phosphate (oxidative stage): step 2/3.</text>
</comment>
<evidence type="ECO:0000256" key="6">
    <source>
        <dbReference type="ARBA" id="ARBA00022801"/>
    </source>
</evidence>
<evidence type="ECO:0000256" key="1">
    <source>
        <dbReference type="ARBA" id="ARBA00000832"/>
    </source>
</evidence>
<dbReference type="CDD" id="cd01400">
    <property type="entry name" value="6PGL"/>
    <property type="match status" value="1"/>
</dbReference>
<dbReference type="InterPro" id="IPR005900">
    <property type="entry name" value="6-phosphogluconolactonase_DevB"/>
</dbReference>
<name>A0AAV5QHJ4_9ASCO</name>
<comment type="similarity">
    <text evidence="4 7">Belongs to the glucosamine/galactosamine-6-phosphate isomerase family. 6-phosphogluconolactonase subfamily.</text>
</comment>
<dbReference type="InterPro" id="IPR037171">
    <property type="entry name" value="NagB/RpiA_transferase-like"/>
</dbReference>
<dbReference type="PANTHER" id="PTHR11054:SF24">
    <property type="entry name" value="6-PHOSPHOGLUCONOLACTONASE 3-RELATED"/>
    <property type="match status" value="1"/>
</dbReference>
<feature type="domain" description="Glucosamine/galactosamine-6-phosphate isomerase" evidence="8">
    <location>
        <begin position="12"/>
        <end position="229"/>
    </location>
</feature>
<evidence type="ECO:0000256" key="4">
    <source>
        <dbReference type="ARBA" id="ARBA00010662"/>
    </source>
</evidence>
<evidence type="ECO:0000313" key="9">
    <source>
        <dbReference type="EMBL" id="GMM34151.1"/>
    </source>
</evidence>
<dbReference type="GO" id="GO:0005975">
    <property type="term" value="P:carbohydrate metabolic process"/>
    <property type="evidence" value="ECO:0007669"/>
    <property type="project" value="InterPro"/>
</dbReference>
<comment type="catalytic activity">
    <reaction evidence="1">
        <text>6-phospho-D-glucono-1,5-lactone + H2O = 6-phospho-D-gluconate + H(+)</text>
        <dbReference type="Rhea" id="RHEA:12556"/>
        <dbReference type="ChEBI" id="CHEBI:15377"/>
        <dbReference type="ChEBI" id="CHEBI:15378"/>
        <dbReference type="ChEBI" id="CHEBI:57955"/>
        <dbReference type="ChEBI" id="CHEBI:58759"/>
        <dbReference type="EC" id="3.1.1.31"/>
    </reaction>
</comment>
<comment type="subcellular location">
    <subcellularLocation>
        <location evidence="2">Cytoplasm</location>
    </subcellularLocation>
</comment>
<dbReference type="EMBL" id="BTFZ01000002">
    <property type="protein sequence ID" value="GMM34151.1"/>
    <property type="molecule type" value="Genomic_DNA"/>
</dbReference>
<keyword evidence="5" id="KW-0963">Cytoplasm</keyword>
<keyword evidence="6" id="KW-0378">Hydrolase</keyword>
<dbReference type="GeneID" id="90072130"/>
<dbReference type="Gene3D" id="3.40.50.1360">
    <property type="match status" value="1"/>
</dbReference>
<dbReference type="RefSeq" id="XP_064851151.1">
    <property type="nucleotide sequence ID" value="XM_064995079.1"/>
</dbReference>
<dbReference type="InterPro" id="IPR039104">
    <property type="entry name" value="6PGL"/>
</dbReference>
<proteinExistence type="inferred from homology"/>
<evidence type="ECO:0000256" key="7">
    <source>
        <dbReference type="RuleBase" id="RU365095"/>
    </source>
</evidence>
<comment type="caution">
    <text evidence="9">The sequence shown here is derived from an EMBL/GenBank/DDBJ whole genome shotgun (WGS) entry which is preliminary data.</text>
</comment>
<organism evidence="9 10">
    <name type="scientific">Saccharomycopsis crataegensis</name>
    <dbReference type="NCBI Taxonomy" id="43959"/>
    <lineage>
        <taxon>Eukaryota</taxon>
        <taxon>Fungi</taxon>
        <taxon>Dikarya</taxon>
        <taxon>Ascomycota</taxon>
        <taxon>Saccharomycotina</taxon>
        <taxon>Saccharomycetes</taxon>
        <taxon>Saccharomycopsidaceae</taxon>
        <taxon>Saccharomycopsis</taxon>
    </lineage>
</organism>
<dbReference type="InterPro" id="IPR006148">
    <property type="entry name" value="Glc/Gal-6P_isomerase"/>
</dbReference>
<dbReference type="GO" id="GO:0017057">
    <property type="term" value="F:6-phosphogluconolactonase activity"/>
    <property type="evidence" value="ECO:0007669"/>
    <property type="project" value="UniProtKB-EC"/>
</dbReference>
<dbReference type="GO" id="GO:0005737">
    <property type="term" value="C:cytoplasm"/>
    <property type="evidence" value="ECO:0007669"/>
    <property type="project" value="UniProtKB-SubCell"/>
</dbReference>
<dbReference type="Pfam" id="PF01182">
    <property type="entry name" value="Glucosamine_iso"/>
    <property type="match status" value="1"/>
</dbReference>
<evidence type="ECO:0000256" key="2">
    <source>
        <dbReference type="ARBA" id="ARBA00004496"/>
    </source>
</evidence>
<reference evidence="9 10" key="1">
    <citation type="journal article" date="2023" name="Elife">
        <title>Identification of key yeast species and microbe-microbe interactions impacting larval growth of Drosophila in the wild.</title>
        <authorList>
            <person name="Mure A."/>
            <person name="Sugiura Y."/>
            <person name="Maeda R."/>
            <person name="Honda K."/>
            <person name="Sakurai N."/>
            <person name="Takahashi Y."/>
            <person name="Watada M."/>
            <person name="Katoh T."/>
            <person name="Gotoh A."/>
            <person name="Gotoh Y."/>
            <person name="Taniguchi I."/>
            <person name="Nakamura K."/>
            <person name="Hayashi T."/>
            <person name="Katayama T."/>
            <person name="Uemura T."/>
            <person name="Hattori Y."/>
        </authorList>
    </citation>
    <scope>NUCLEOTIDE SEQUENCE [LARGE SCALE GENOMIC DNA]</scope>
    <source>
        <strain evidence="9 10">SC-9</strain>
    </source>
</reference>
<evidence type="ECO:0000256" key="5">
    <source>
        <dbReference type="ARBA" id="ARBA00022490"/>
    </source>
</evidence>
<dbReference type="GO" id="GO:0006098">
    <property type="term" value="P:pentose-phosphate shunt"/>
    <property type="evidence" value="ECO:0007669"/>
    <property type="project" value="InterPro"/>
</dbReference>
<sequence length="256" mass="28197">MSDVEVFSYAKTETLAATLGKYILRLQNEVLLKNEVFTVSVSGGSLVKVLQLALIEDPEISKKIHWEKWHIYFSDERLVPLNHPDSNYKLFHDKVLAPLSDAQVAGPEVFTINESLVHSGDDATDVKIAEEYQSLLPKSLSFDLILLGLGPDGHTASLFPGHQGLKVEDKWIFNINDSPKPPPRRISFSLPLISKAKNIAFVAEGAGKAPVIKKIFEDQSSGLPGELVNDLPNIPIKWFVSNDAIAGAPIIVSMFE</sequence>
<dbReference type="AlphaFoldDB" id="A0AAV5QHJ4"/>
<evidence type="ECO:0000313" key="10">
    <source>
        <dbReference type="Proteomes" id="UP001360560"/>
    </source>
</evidence>
<dbReference type="PANTHER" id="PTHR11054">
    <property type="entry name" value="6-PHOSPHOGLUCONOLACTONASE"/>
    <property type="match status" value="1"/>
</dbReference>
<dbReference type="Proteomes" id="UP001360560">
    <property type="component" value="Unassembled WGS sequence"/>
</dbReference>
<dbReference type="NCBIfam" id="TIGR01198">
    <property type="entry name" value="pgl"/>
    <property type="match status" value="1"/>
</dbReference>
<gene>
    <name evidence="9" type="ORF">DASC09_014760</name>
</gene>
<protein>
    <recommendedName>
        <fullName evidence="7">6-phosphogluconolactonase-like protein</fullName>
    </recommendedName>
</protein>
<evidence type="ECO:0000256" key="3">
    <source>
        <dbReference type="ARBA" id="ARBA00004961"/>
    </source>
</evidence>
<dbReference type="SUPFAM" id="SSF100950">
    <property type="entry name" value="NagB/RpiA/CoA transferase-like"/>
    <property type="match status" value="1"/>
</dbReference>